<proteinExistence type="predicted"/>
<feature type="region of interest" description="Disordered" evidence="1">
    <location>
        <begin position="46"/>
        <end position="72"/>
    </location>
</feature>
<feature type="compositionally biased region" description="Low complexity" evidence="1">
    <location>
        <begin position="151"/>
        <end position="175"/>
    </location>
</feature>
<gene>
    <name evidence="2" type="ORF">HXX76_010194</name>
</gene>
<reference evidence="2" key="1">
    <citation type="journal article" date="2020" name="bioRxiv">
        <title>Comparative genomics of Chlamydomonas.</title>
        <authorList>
            <person name="Craig R.J."/>
            <person name="Hasan A.R."/>
            <person name="Ness R.W."/>
            <person name="Keightley P.D."/>
        </authorList>
    </citation>
    <scope>NUCLEOTIDE SEQUENCE</scope>
    <source>
        <strain evidence="2">SAG 7.73</strain>
    </source>
</reference>
<feature type="compositionally biased region" description="Low complexity" evidence="1">
    <location>
        <begin position="396"/>
        <end position="412"/>
    </location>
</feature>
<feature type="region of interest" description="Disordered" evidence="1">
    <location>
        <begin position="390"/>
        <end position="412"/>
    </location>
</feature>
<feature type="compositionally biased region" description="Gly residues" evidence="1">
    <location>
        <begin position="513"/>
        <end position="525"/>
    </location>
</feature>
<evidence type="ECO:0000313" key="2">
    <source>
        <dbReference type="EMBL" id="KAG2430095.1"/>
    </source>
</evidence>
<accession>A0A835T0B6</accession>
<feature type="compositionally biased region" description="Low complexity" evidence="1">
    <location>
        <begin position="209"/>
        <end position="224"/>
    </location>
</feature>
<dbReference type="AlphaFoldDB" id="A0A835T0B6"/>
<feature type="region of interest" description="Disordered" evidence="1">
    <location>
        <begin position="511"/>
        <end position="538"/>
    </location>
</feature>
<protein>
    <submittedName>
        <fullName evidence="2">Uncharacterized protein</fullName>
    </submittedName>
</protein>
<sequence>MLAREVAQAARLKLRIVDSDAPCDPGAAAGPVTGSDAVFDAGETAADARTAGQPGDGRRRHSAGGGTSPSAAAAGTAAAAGAAAAAHPWLPGWGVCQSAVWSMAERAILASIAPISSSGSGGGGDAADADGGIPTGAGAQQQRDTDAPHSAGATATTTTGGRQAATSDAPGGAEQAPPPPGLAAGRRPPTPPTPGTFWTAALPPGLIVASSASPAASPCSTPVARHPPHRHHDQRHQLVSQLHSSFQPSHVDSPCHCCCSGRSHDNCDGSQVAVVSPAQAAAAVAGSPDAVATVRLSGAPGDQQEQQDACCLPGGCSTGSGKGGAAEAEADETAAAVVAAAAAASPSPPSQAAAGFADQAGLPLQLVTPFERQFSVAQRLLSLRINNGGGGRREAPAAGAAASPAAGGGAAAQAMPLRGGQQQLQQLPACCSVEEVEVAVAAALADCCVVGMPTSPEGLCGQHRTLMPRRVPPVPPTPSGLGPKLLALVPSLPQRLPKLLAIPLPARAATTTGGDGDGGSGGGITASGTPASGGAMTAAGDAPGAVRWPAGAAFARGRVTRGGSAAAALSAAKTVATLLSVMPGDVSNIGSLMSAALSFVSSGSGDASGAAAAAAVSALAEDGEAACEACTLGTMAAAATAMGVKLQQPPPPPPPIRTVDSGVGAGPQLSTLASWSGSLVTQVVCALADMLAGPEAAPSARLLLRSRVRALVAGASVAWTAANVAGLAAALLHSDFSHNPATATKTALDLLLSAPSVAEAAKDLIRIGVVVGLAAGGNLPQSGDS</sequence>
<keyword evidence="3" id="KW-1185">Reference proteome</keyword>
<dbReference type="Proteomes" id="UP000650467">
    <property type="component" value="Unassembled WGS sequence"/>
</dbReference>
<evidence type="ECO:0000256" key="1">
    <source>
        <dbReference type="SAM" id="MobiDB-lite"/>
    </source>
</evidence>
<feature type="region of interest" description="Disordered" evidence="1">
    <location>
        <begin position="116"/>
        <end position="234"/>
    </location>
</feature>
<feature type="compositionally biased region" description="Low complexity" evidence="1">
    <location>
        <begin position="129"/>
        <end position="139"/>
    </location>
</feature>
<feature type="compositionally biased region" description="Low complexity" evidence="1">
    <location>
        <begin position="526"/>
        <end position="538"/>
    </location>
</feature>
<organism evidence="2 3">
    <name type="scientific">Chlamydomonas incerta</name>
    <dbReference type="NCBI Taxonomy" id="51695"/>
    <lineage>
        <taxon>Eukaryota</taxon>
        <taxon>Viridiplantae</taxon>
        <taxon>Chlorophyta</taxon>
        <taxon>core chlorophytes</taxon>
        <taxon>Chlorophyceae</taxon>
        <taxon>CS clade</taxon>
        <taxon>Chlamydomonadales</taxon>
        <taxon>Chlamydomonadaceae</taxon>
        <taxon>Chlamydomonas</taxon>
    </lineage>
</organism>
<evidence type="ECO:0000313" key="3">
    <source>
        <dbReference type="Proteomes" id="UP000650467"/>
    </source>
</evidence>
<comment type="caution">
    <text evidence="2">The sequence shown here is derived from an EMBL/GenBank/DDBJ whole genome shotgun (WGS) entry which is preliminary data.</text>
</comment>
<dbReference type="OrthoDB" id="10689478at2759"/>
<name>A0A835T0B6_CHLIN</name>
<dbReference type="EMBL" id="JAEHOC010000028">
    <property type="protein sequence ID" value="KAG2430095.1"/>
    <property type="molecule type" value="Genomic_DNA"/>
</dbReference>